<dbReference type="InterPro" id="IPR014030">
    <property type="entry name" value="Ketoacyl_synth_N"/>
</dbReference>
<proteinExistence type="predicted"/>
<organism evidence="2 3">
    <name type="scientific">Niabella pedocola</name>
    <dbReference type="NCBI Taxonomy" id="1752077"/>
    <lineage>
        <taxon>Bacteria</taxon>
        <taxon>Pseudomonadati</taxon>
        <taxon>Bacteroidota</taxon>
        <taxon>Chitinophagia</taxon>
        <taxon>Chitinophagales</taxon>
        <taxon>Chitinophagaceae</taxon>
        <taxon>Niabella</taxon>
    </lineage>
</organism>
<keyword evidence="3" id="KW-1185">Reference proteome</keyword>
<dbReference type="Pfam" id="PF13723">
    <property type="entry name" value="Ketoacyl-synt_2"/>
    <property type="match status" value="1"/>
</dbReference>
<comment type="caution">
    <text evidence="2">The sequence shown here is derived from an EMBL/GenBank/DDBJ whole genome shotgun (WGS) entry which is preliminary data.</text>
</comment>
<protein>
    <submittedName>
        <fullName evidence="2">Beta-ketoacyl synthase chain length factor</fullName>
    </submittedName>
</protein>
<evidence type="ECO:0000313" key="3">
    <source>
        <dbReference type="Proteomes" id="UP001199816"/>
    </source>
</evidence>
<reference evidence="2 3" key="1">
    <citation type="submission" date="2021-11" db="EMBL/GenBank/DDBJ databases">
        <title>Genomic of Niabella pedocola.</title>
        <authorList>
            <person name="Wu T."/>
        </authorList>
    </citation>
    <scope>NUCLEOTIDE SEQUENCE [LARGE SCALE GENOMIC DNA]</scope>
    <source>
        <strain evidence="2 3">JCM 31011</strain>
    </source>
</reference>
<dbReference type="SUPFAM" id="SSF53901">
    <property type="entry name" value="Thiolase-like"/>
    <property type="match status" value="1"/>
</dbReference>
<dbReference type="EMBL" id="JAJNEC010000005">
    <property type="protein sequence ID" value="MCD2424096.1"/>
    <property type="molecule type" value="Genomic_DNA"/>
</dbReference>
<dbReference type="Gene3D" id="3.40.47.10">
    <property type="match status" value="1"/>
</dbReference>
<accession>A0ABS8PSM6</accession>
<dbReference type="RefSeq" id="WP_231005351.1">
    <property type="nucleotide sequence ID" value="NZ_JAJNEC010000005.1"/>
</dbReference>
<sequence>MYIHQQLCISPQQTVDPVNLDALIPATDGKLVALEPALEGVPPGMLRRMSKAVRMGIGAGLPLLKAVVPDGIIIGTANGGMEDCIKFLNQIIDYEEGMLTPGNFVQSTPNAIAGQLSLITRNRSYNATHVHLGLAFENALLDAMMFLNEHPEQVYLTGAVDEISTYNYNIDRLAGWYDPALSSADLFQSDHAATIAGEGAALFLLSGKPEGAQARIEAVETVHTEDPAYVEKRLQQLLIRYPITKNTLLLSGDNGDNRYRFFYNNLETLMPLTTVLRFKHLCGEYPTASSFATWLATYILQQQKVPEVLLKNGPLPTAIDRIIIYNQYHGKQHGFLILSNN</sequence>
<feature type="domain" description="Beta-ketoacyl synthase-like N-terminal" evidence="1">
    <location>
        <begin position="35"/>
        <end position="156"/>
    </location>
</feature>
<dbReference type="Proteomes" id="UP001199816">
    <property type="component" value="Unassembled WGS sequence"/>
</dbReference>
<evidence type="ECO:0000313" key="2">
    <source>
        <dbReference type="EMBL" id="MCD2424096.1"/>
    </source>
</evidence>
<evidence type="ECO:0000259" key="1">
    <source>
        <dbReference type="Pfam" id="PF13723"/>
    </source>
</evidence>
<name>A0ABS8PSM6_9BACT</name>
<gene>
    <name evidence="2" type="ORF">LQ567_15055</name>
</gene>
<dbReference type="InterPro" id="IPR016039">
    <property type="entry name" value="Thiolase-like"/>
</dbReference>